<feature type="transmembrane region" description="Helical" evidence="5">
    <location>
        <begin position="42"/>
        <end position="64"/>
    </location>
</feature>
<gene>
    <name evidence="7" type="ORF">BaRGS_00013839</name>
</gene>
<feature type="transmembrane region" description="Helical" evidence="5">
    <location>
        <begin position="84"/>
        <end position="109"/>
    </location>
</feature>
<dbReference type="InterPro" id="IPR000832">
    <property type="entry name" value="GPCR_2_secretin-like"/>
</dbReference>
<comment type="subcellular location">
    <subcellularLocation>
        <location evidence="1">Membrane</location>
        <topology evidence="1">Multi-pass membrane protein</topology>
    </subcellularLocation>
</comment>
<proteinExistence type="predicted"/>
<organism evidence="7 8">
    <name type="scientific">Batillaria attramentaria</name>
    <dbReference type="NCBI Taxonomy" id="370345"/>
    <lineage>
        <taxon>Eukaryota</taxon>
        <taxon>Metazoa</taxon>
        <taxon>Spiralia</taxon>
        <taxon>Lophotrochozoa</taxon>
        <taxon>Mollusca</taxon>
        <taxon>Gastropoda</taxon>
        <taxon>Caenogastropoda</taxon>
        <taxon>Sorbeoconcha</taxon>
        <taxon>Cerithioidea</taxon>
        <taxon>Batillariidae</taxon>
        <taxon>Batillaria</taxon>
    </lineage>
</organism>
<dbReference type="Proteomes" id="UP001519460">
    <property type="component" value="Unassembled WGS sequence"/>
</dbReference>
<feature type="domain" description="G-protein coupled receptors family 2 profile 2" evidence="6">
    <location>
        <begin position="5"/>
        <end position="131"/>
    </location>
</feature>
<dbReference type="EMBL" id="JACVVK020000079">
    <property type="protein sequence ID" value="KAK7494960.1"/>
    <property type="molecule type" value="Genomic_DNA"/>
</dbReference>
<accession>A0ABD0L6K6</accession>
<feature type="non-terminal residue" evidence="7">
    <location>
        <position position="131"/>
    </location>
</feature>
<evidence type="ECO:0000256" key="3">
    <source>
        <dbReference type="ARBA" id="ARBA00022989"/>
    </source>
</evidence>
<comment type="caution">
    <text evidence="7">The sequence shown here is derived from an EMBL/GenBank/DDBJ whole genome shotgun (WGS) entry which is preliminary data.</text>
</comment>
<dbReference type="GO" id="GO:0016020">
    <property type="term" value="C:membrane"/>
    <property type="evidence" value="ECO:0007669"/>
    <property type="project" value="UniProtKB-SubCell"/>
</dbReference>
<keyword evidence="4 5" id="KW-0472">Membrane</keyword>
<dbReference type="PANTHER" id="PTHR45620:SF42">
    <property type="entry name" value="G-PROTEIN COUPLED RECEPTOR SEB-2"/>
    <property type="match status" value="1"/>
</dbReference>
<evidence type="ECO:0000256" key="1">
    <source>
        <dbReference type="ARBA" id="ARBA00004141"/>
    </source>
</evidence>
<dbReference type="Gene3D" id="1.20.1070.10">
    <property type="entry name" value="Rhodopsin 7-helix transmembrane proteins"/>
    <property type="match status" value="1"/>
</dbReference>
<evidence type="ECO:0000313" key="7">
    <source>
        <dbReference type="EMBL" id="KAK7494960.1"/>
    </source>
</evidence>
<keyword evidence="2 5" id="KW-0812">Transmembrane</keyword>
<protein>
    <recommendedName>
        <fullName evidence="6">G-protein coupled receptors family 2 profile 2 domain-containing protein</fullName>
    </recommendedName>
</protein>
<dbReference type="Pfam" id="PF00002">
    <property type="entry name" value="7tm_2"/>
    <property type="match status" value="1"/>
</dbReference>
<name>A0ABD0L6K6_9CAEN</name>
<evidence type="ECO:0000256" key="4">
    <source>
        <dbReference type="ARBA" id="ARBA00023136"/>
    </source>
</evidence>
<dbReference type="PROSITE" id="PS50261">
    <property type="entry name" value="G_PROTEIN_RECEP_F2_4"/>
    <property type="match status" value="1"/>
</dbReference>
<dbReference type="PANTHER" id="PTHR45620">
    <property type="entry name" value="PDF RECEPTOR-LIKE PROTEIN-RELATED"/>
    <property type="match status" value="1"/>
</dbReference>
<keyword evidence="3 5" id="KW-1133">Transmembrane helix</keyword>
<evidence type="ECO:0000313" key="8">
    <source>
        <dbReference type="Proteomes" id="UP001519460"/>
    </source>
</evidence>
<dbReference type="AlphaFoldDB" id="A0ABD0L6K6"/>
<feature type="non-terminal residue" evidence="7">
    <location>
        <position position="1"/>
    </location>
</feature>
<feature type="transmembrane region" description="Helical" evidence="5">
    <location>
        <begin position="6"/>
        <end position="30"/>
    </location>
</feature>
<evidence type="ECO:0000256" key="5">
    <source>
        <dbReference type="SAM" id="Phobius"/>
    </source>
</evidence>
<dbReference type="InterPro" id="IPR050332">
    <property type="entry name" value="GPCR_2"/>
</dbReference>
<evidence type="ECO:0000256" key="2">
    <source>
        <dbReference type="ARBA" id="ARBA00022692"/>
    </source>
</evidence>
<keyword evidence="8" id="KW-1185">Reference proteome</keyword>
<sequence length="131" mass="15257">ENLSVLMVYISGYLLSAILLIAAIAIFLGFRQLRCTRVILHQHLFLSYILTGLLWTVSYTQLVIRMEVIRSNPAWCKVVHVMTQYISLSNYCWMFNEGFFLHTIIVHAFSKEKKLLRICYVIGWGKTPRLS</sequence>
<dbReference type="InterPro" id="IPR017981">
    <property type="entry name" value="GPCR_2-like_7TM"/>
</dbReference>
<evidence type="ECO:0000259" key="6">
    <source>
        <dbReference type="PROSITE" id="PS50261"/>
    </source>
</evidence>
<dbReference type="PRINTS" id="PR00249">
    <property type="entry name" value="GPCRSECRETIN"/>
</dbReference>
<reference evidence="7 8" key="1">
    <citation type="journal article" date="2023" name="Sci. Data">
        <title>Genome assembly of the Korean intertidal mud-creeper Batillaria attramentaria.</title>
        <authorList>
            <person name="Patra A.K."/>
            <person name="Ho P.T."/>
            <person name="Jun S."/>
            <person name="Lee S.J."/>
            <person name="Kim Y."/>
            <person name="Won Y.J."/>
        </authorList>
    </citation>
    <scope>NUCLEOTIDE SEQUENCE [LARGE SCALE GENOMIC DNA]</scope>
    <source>
        <strain evidence="7">Wonlab-2016</strain>
    </source>
</reference>